<keyword evidence="1" id="KW-0472">Membrane</keyword>
<sequence>MIEKIIDDNENILWRGKPNVFLYIVGNPSIYLIALIWGIFDFFFISMHNYPSL</sequence>
<feature type="transmembrane region" description="Helical" evidence="1">
    <location>
        <begin position="20"/>
        <end position="45"/>
    </location>
</feature>
<accession>A0ABS2MJS2</accession>
<comment type="caution">
    <text evidence="2">The sequence shown here is derived from an EMBL/GenBank/DDBJ whole genome shotgun (WGS) entry which is preliminary data.</text>
</comment>
<gene>
    <name evidence="2" type="ORF">JOD41_000993</name>
</gene>
<evidence type="ECO:0000256" key="1">
    <source>
        <dbReference type="SAM" id="Phobius"/>
    </source>
</evidence>
<keyword evidence="3" id="KW-1185">Reference proteome</keyword>
<protein>
    <submittedName>
        <fullName evidence="2">Uncharacterized protein</fullName>
    </submittedName>
</protein>
<reference evidence="2 3" key="1">
    <citation type="submission" date="2021-01" db="EMBL/GenBank/DDBJ databases">
        <title>Genomic Encyclopedia of Type Strains, Phase IV (KMG-IV): sequencing the most valuable type-strain genomes for metagenomic binning, comparative biology and taxonomic classification.</title>
        <authorList>
            <person name="Goeker M."/>
        </authorList>
    </citation>
    <scope>NUCLEOTIDE SEQUENCE [LARGE SCALE GENOMIC DNA]</scope>
    <source>
        <strain evidence="2 3">DSM 21461</strain>
    </source>
</reference>
<proteinExistence type="predicted"/>
<dbReference type="Proteomes" id="UP000720595">
    <property type="component" value="Unassembled WGS sequence"/>
</dbReference>
<keyword evidence="1" id="KW-1133">Transmembrane helix</keyword>
<keyword evidence="1" id="KW-0812">Transmembrane</keyword>
<dbReference type="EMBL" id="JAFBDH010000004">
    <property type="protein sequence ID" value="MBM7550258.1"/>
    <property type="molecule type" value="Genomic_DNA"/>
</dbReference>
<evidence type="ECO:0000313" key="3">
    <source>
        <dbReference type="Proteomes" id="UP000720595"/>
    </source>
</evidence>
<organism evidence="2 3">
    <name type="scientific">Peptoniphilus gorbachii</name>
    <dbReference type="NCBI Taxonomy" id="411567"/>
    <lineage>
        <taxon>Bacteria</taxon>
        <taxon>Bacillati</taxon>
        <taxon>Bacillota</taxon>
        <taxon>Tissierellia</taxon>
        <taxon>Tissierellales</taxon>
        <taxon>Peptoniphilaceae</taxon>
        <taxon>Peptoniphilus</taxon>
    </lineage>
</organism>
<evidence type="ECO:0000313" key="2">
    <source>
        <dbReference type="EMBL" id="MBM7550258.1"/>
    </source>
</evidence>
<name>A0ABS2MJS2_9FIRM</name>